<dbReference type="Proteomes" id="UP000785200">
    <property type="component" value="Unassembled WGS sequence"/>
</dbReference>
<comment type="subcellular location">
    <subcellularLocation>
        <location evidence="6">Endoplasmic reticulum membrane</location>
        <topology evidence="6">Multi-pass membrane protein</topology>
    </subcellularLocation>
    <subcellularLocation>
        <location evidence="1">Membrane</location>
        <topology evidence="1">Multi-pass membrane protein</topology>
    </subcellularLocation>
</comment>
<proteinExistence type="inferred from homology"/>
<keyword evidence="6" id="KW-0406">Ion transport</keyword>
<dbReference type="GO" id="GO:1904257">
    <property type="term" value="P:zinc ion import into Golgi lumen"/>
    <property type="evidence" value="ECO:0007669"/>
    <property type="project" value="TreeGrafter"/>
</dbReference>
<keyword evidence="5 6" id="KW-0472">Membrane</keyword>
<feature type="compositionally biased region" description="Pro residues" evidence="7">
    <location>
        <begin position="7"/>
        <end position="19"/>
    </location>
</feature>
<dbReference type="PANTHER" id="PTHR45755:SF5">
    <property type="entry name" value="ZINC TRANSPORTER"/>
    <property type="match status" value="1"/>
</dbReference>
<keyword evidence="10" id="KW-1185">Reference proteome</keyword>
<dbReference type="GO" id="GO:0006882">
    <property type="term" value="P:intracellular zinc ion homeostasis"/>
    <property type="evidence" value="ECO:0007669"/>
    <property type="project" value="InterPro"/>
</dbReference>
<evidence type="ECO:0000256" key="3">
    <source>
        <dbReference type="ARBA" id="ARBA00022692"/>
    </source>
</evidence>
<organism evidence="9 10">
    <name type="scientific">Hyphodiscus hymeniophilus</name>
    <dbReference type="NCBI Taxonomy" id="353542"/>
    <lineage>
        <taxon>Eukaryota</taxon>
        <taxon>Fungi</taxon>
        <taxon>Dikarya</taxon>
        <taxon>Ascomycota</taxon>
        <taxon>Pezizomycotina</taxon>
        <taxon>Leotiomycetes</taxon>
        <taxon>Helotiales</taxon>
        <taxon>Hyphodiscaceae</taxon>
        <taxon>Hyphodiscus</taxon>
    </lineage>
</organism>
<comment type="caution">
    <text evidence="6">Lacks conserved residue(s) required for the propagation of feature annotation.</text>
</comment>
<feature type="transmembrane region" description="Helical" evidence="6">
    <location>
        <begin position="392"/>
        <end position="415"/>
    </location>
</feature>
<comment type="function">
    <text evidence="6">Functions as a zinc transporter.</text>
</comment>
<keyword evidence="6" id="KW-0256">Endoplasmic reticulum</keyword>
<reference evidence="9" key="1">
    <citation type="submission" date="2019-07" db="EMBL/GenBank/DDBJ databases">
        <title>Hyphodiscus hymeniophilus genome sequencing and assembly.</title>
        <authorList>
            <person name="Kramer G."/>
            <person name="Nodwell J."/>
        </authorList>
    </citation>
    <scope>NUCLEOTIDE SEQUENCE</scope>
    <source>
        <strain evidence="9">ATCC 34498</strain>
    </source>
</reference>
<evidence type="ECO:0000259" key="8">
    <source>
        <dbReference type="Pfam" id="PF01545"/>
    </source>
</evidence>
<dbReference type="GO" id="GO:0005385">
    <property type="term" value="F:zinc ion transmembrane transporter activity"/>
    <property type="evidence" value="ECO:0007669"/>
    <property type="project" value="UniProtKB-UniRule"/>
</dbReference>
<evidence type="ECO:0000256" key="6">
    <source>
        <dbReference type="RuleBase" id="RU369017"/>
    </source>
</evidence>
<feature type="domain" description="Cation efflux protein transmembrane" evidence="8">
    <location>
        <begin position="232"/>
        <end position="443"/>
    </location>
</feature>
<evidence type="ECO:0000313" key="9">
    <source>
        <dbReference type="EMBL" id="KAG0648821.1"/>
    </source>
</evidence>
<comment type="caution">
    <text evidence="9">The sequence shown here is derived from an EMBL/GenBank/DDBJ whole genome shotgun (WGS) entry which is preliminary data.</text>
</comment>
<gene>
    <name evidence="9" type="ORF">D0Z07_5078</name>
</gene>
<dbReference type="AlphaFoldDB" id="A0A9P6VIN7"/>
<dbReference type="InterPro" id="IPR027469">
    <property type="entry name" value="Cation_efflux_TMD_sf"/>
</dbReference>
<keyword evidence="4 6" id="KW-1133">Transmembrane helix</keyword>
<feature type="transmembrane region" description="Helical" evidence="6">
    <location>
        <begin position="259"/>
        <end position="277"/>
    </location>
</feature>
<dbReference type="Gene3D" id="1.20.1510.10">
    <property type="entry name" value="Cation efflux protein transmembrane domain"/>
    <property type="match status" value="1"/>
</dbReference>
<sequence length="540" mass="58076">MASSLPIPAPPRTPTPPTPIAEEEAQDEGGLGIGGVGRTVFSTVAYDPNSLSPLTDTFPARFGSMQSSLDSSADAQSPLSSDGAMAAHSVSTAGGKGPFNFQTQTIKDTPVVAKSQVQNISRSPVIYANSPSNSPCLPSYQQFTKSATRTPIICESSPQSAGSEWLIDLPTTQNIGQRRGHRYKHSSVSTQHQIFLEPPPRAPLALPASLPIPTIREAWKSMSKEQKIRSSWCACHFSVAAYVLYSASGSLALTALSHLIFFDAVSAVICVVVDVGCNFEVWKRSSIRHPFGLERAEVLAGFAMSVFLLFMSFDLISHNLKHVLESLGSHTPHHPHSHQRVSPGSVDSAALLSIVATLISAIGLKNHARIGKAMRFVYISSLPSVLSNPSHFLTLSCSTVMLLLPLLSITFFLWLDRLLCIIIALSMFFLGFQLAIAQGLMLLMSYSGKGVSEVMREITTEPLVSGVEEARFWQVHYGLCMANLKLRVRGSGGGAAEDAQIGRLRERICLLVKNRLGGGYGRGGGLKWEVTVQMTSGGGL</sequence>
<feature type="region of interest" description="Disordered" evidence="7">
    <location>
        <begin position="65"/>
        <end position="91"/>
    </location>
</feature>
<comment type="similarity">
    <text evidence="6">Belongs to the cation diffusion facilitator (CDF) transporter (TC 2.A.4) family. SLC30A subfamily.</text>
</comment>
<dbReference type="GO" id="GO:0031410">
    <property type="term" value="C:cytoplasmic vesicle"/>
    <property type="evidence" value="ECO:0007669"/>
    <property type="project" value="TreeGrafter"/>
</dbReference>
<feature type="compositionally biased region" description="Low complexity" evidence="7">
    <location>
        <begin position="65"/>
        <end position="81"/>
    </location>
</feature>
<dbReference type="SUPFAM" id="SSF161111">
    <property type="entry name" value="Cation efflux protein transmembrane domain-like"/>
    <property type="match status" value="1"/>
</dbReference>
<evidence type="ECO:0000256" key="4">
    <source>
        <dbReference type="ARBA" id="ARBA00022989"/>
    </source>
</evidence>
<evidence type="ECO:0000256" key="1">
    <source>
        <dbReference type="ARBA" id="ARBA00004141"/>
    </source>
</evidence>
<name>A0A9P6VIN7_9HELO</name>
<dbReference type="Pfam" id="PF01545">
    <property type="entry name" value="Cation_efflux"/>
    <property type="match status" value="1"/>
</dbReference>
<accession>A0A9P6VIN7</accession>
<feature type="transmembrane region" description="Helical" evidence="6">
    <location>
        <begin position="298"/>
        <end position="316"/>
    </location>
</feature>
<evidence type="ECO:0000313" key="10">
    <source>
        <dbReference type="Proteomes" id="UP000785200"/>
    </source>
</evidence>
<keyword evidence="3 6" id="KW-0812">Transmembrane</keyword>
<protein>
    <recommendedName>
        <fullName evidence="6">Zinc transporter</fullName>
    </recommendedName>
</protein>
<dbReference type="InterPro" id="IPR058533">
    <property type="entry name" value="Cation_efflux_TM"/>
</dbReference>
<feature type="region of interest" description="Disordered" evidence="7">
    <location>
        <begin position="1"/>
        <end position="34"/>
    </location>
</feature>
<dbReference type="OrthoDB" id="5382797at2759"/>
<dbReference type="EMBL" id="VNKQ01000009">
    <property type="protein sequence ID" value="KAG0648821.1"/>
    <property type="molecule type" value="Genomic_DNA"/>
</dbReference>
<evidence type="ECO:0000256" key="7">
    <source>
        <dbReference type="SAM" id="MobiDB-lite"/>
    </source>
</evidence>
<keyword evidence="2 6" id="KW-0813">Transport</keyword>
<dbReference type="PANTHER" id="PTHR45755">
    <property type="match status" value="1"/>
</dbReference>
<evidence type="ECO:0000256" key="5">
    <source>
        <dbReference type="ARBA" id="ARBA00023136"/>
    </source>
</evidence>
<dbReference type="GO" id="GO:0005789">
    <property type="term" value="C:endoplasmic reticulum membrane"/>
    <property type="evidence" value="ECO:0007669"/>
    <property type="project" value="UniProtKB-SubCell"/>
</dbReference>
<dbReference type="GO" id="GO:0005794">
    <property type="term" value="C:Golgi apparatus"/>
    <property type="evidence" value="ECO:0007669"/>
    <property type="project" value="TreeGrafter"/>
</dbReference>
<dbReference type="InterPro" id="IPR045316">
    <property type="entry name" value="Msc2-like"/>
</dbReference>
<evidence type="ECO:0000256" key="2">
    <source>
        <dbReference type="ARBA" id="ARBA00022448"/>
    </source>
</evidence>
<feature type="transmembrane region" description="Helical" evidence="6">
    <location>
        <begin position="421"/>
        <end position="446"/>
    </location>
</feature>